<dbReference type="STRING" id="871963.Desdi_2028"/>
<dbReference type="Proteomes" id="UP000010797">
    <property type="component" value="Chromosome"/>
</dbReference>
<dbReference type="EMBL" id="CP003344">
    <property type="protein sequence ID" value="AGA69473.1"/>
    <property type="molecule type" value="Genomic_DNA"/>
</dbReference>
<protein>
    <submittedName>
        <fullName evidence="1">Uncharacterized protein</fullName>
    </submittedName>
</protein>
<organism evidence="1 2">
    <name type="scientific">Desulfitobacterium dichloroeliminans (strain LMG P-21439 / DCA1)</name>
    <dbReference type="NCBI Taxonomy" id="871963"/>
    <lineage>
        <taxon>Bacteria</taxon>
        <taxon>Bacillati</taxon>
        <taxon>Bacillota</taxon>
        <taxon>Clostridia</taxon>
        <taxon>Eubacteriales</taxon>
        <taxon>Desulfitobacteriaceae</taxon>
        <taxon>Desulfitobacterium</taxon>
    </lineage>
</organism>
<dbReference type="eggNOG" id="COG1228">
    <property type="taxonomic scope" value="Bacteria"/>
</dbReference>
<keyword evidence="2" id="KW-1185">Reference proteome</keyword>
<evidence type="ECO:0000313" key="1">
    <source>
        <dbReference type="EMBL" id="AGA69473.1"/>
    </source>
</evidence>
<proteinExistence type="predicted"/>
<reference evidence="2" key="1">
    <citation type="submission" date="2012-02" db="EMBL/GenBank/DDBJ databases">
        <title>Complete sequence of Desulfitobacterium dichloroeliminans LMG P-21439.</title>
        <authorList>
            <person name="Lucas S."/>
            <person name="Han J."/>
            <person name="Lapidus A."/>
            <person name="Cheng J.-F."/>
            <person name="Goodwin L."/>
            <person name="Pitluck S."/>
            <person name="Peters L."/>
            <person name="Ovchinnikova G."/>
            <person name="Teshima H."/>
            <person name="Detter J.C."/>
            <person name="Han C."/>
            <person name="Tapia R."/>
            <person name="Land M."/>
            <person name="Hauser L."/>
            <person name="Kyrpides N."/>
            <person name="Ivanova N."/>
            <person name="Pagani I."/>
            <person name="Kruse T."/>
            <person name="de Vos W.M."/>
            <person name="Boon N."/>
            <person name="Smidt H."/>
            <person name="Woyke T."/>
        </authorList>
    </citation>
    <scope>NUCLEOTIDE SEQUENCE [LARGE SCALE GENOMIC DNA]</scope>
    <source>
        <strain evidence="2">LMG P-21439 / DCA1</strain>
    </source>
</reference>
<dbReference type="KEGG" id="ddl:Desdi_2028"/>
<dbReference type="AlphaFoldDB" id="L0F948"/>
<accession>L0F948</accession>
<name>L0F948_DESDL</name>
<sequence length="82" mass="9097">MYISCSAEKKILAIPDQGSAMVSGYWTPELGRIDGPIHLKWEKGKVSSLCPATVSLECHASSEELPWQSYPLCRDLLILMCI</sequence>
<dbReference type="HOGENOM" id="CLU_2552699_0_0_9"/>
<gene>
    <name evidence="1" type="ordered locus">Desdi_2028</name>
</gene>
<evidence type="ECO:0000313" key="2">
    <source>
        <dbReference type="Proteomes" id="UP000010797"/>
    </source>
</evidence>